<comment type="caution">
    <text evidence="1">The sequence shown here is derived from an EMBL/GenBank/DDBJ whole genome shotgun (WGS) entry which is preliminary data.</text>
</comment>
<evidence type="ECO:0000313" key="2">
    <source>
        <dbReference type="Proteomes" id="UP000533476"/>
    </source>
</evidence>
<gene>
    <name evidence="1" type="ORF">HIJ39_00720</name>
</gene>
<dbReference type="Proteomes" id="UP000533476">
    <property type="component" value="Unassembled WGS sequence"/>
</dbReference>
<evidence type="ECO:0000313" key="1">
    <source>
        <dbReference type="EMBL" id="NMP20882.1"/>
    </source>
</evidence>
<reference evidence="1 2" key="1">
    <citation type="submission" date="2020-04" db="EMBL/GenBank/DDBJ databases">
        <authorList>
            <person name="Zhang R."/>
            <person name="Schippers A."/>
        </authorList>
    </citation>
    <scope>NUCLEOTIDE SEQUENCE [LARGE SCALE GENOMIC DNA]</scope>
    <source>
        <strain evidence="1 2">DSM 109850</strain>
    </source>
</reference>
<name>A0A7Y0Q0X8_9FIRM</name>
<protein>
    <submittedName>
        <fullName evidence="1">Uncharacterized protein</fullName>
    </submittedName>
</protein>
<proteinExistence type="predicted"/>
<keyword evidence="2" id="KW-1185">Reference proteome</keyword>
<organism evidence="1 2">
    <name type="scientific">Sulfobacillus harzensis</name>
    <dbReference type="NCBI Taxonomy" id="2729629"/>
    <lineage>
        <taxon>Bacteria</taxon>
        <taxon>Bacillati</taxon>
        <taxon>Bacillota</taxon>
        <taxon>Clostridia</taxon>
        <taxon>Eubacteriales</taxon>
        <taxon>Clostridiales Family XVII. Incertae Sedis</taxon>
        <taxon>Sulfobacillus</taxon>
    </lineage>
</organism>
<dbReference type="EMBL" id="JABBVZ010000002">
    <property type="protein sequence ID" value="NMP20882.1"/>
    <property type="molecule type" value="Genomic_DNA"/>
</dbReference>
<accession>A0A7Y0Q0X8</accession>
<dbReference type="RefSeq" id="WP_169095674.1">
    <property type="nucleotide sequence ID" value="NZ_JABBVZ010000002.1"/>
</dbReference>
<sequence length="106" mass="11781">MADWSGTLTFSEDSLQALDAFIHHPDTRQTDIFQQGTLAVDGQVHLDWIIKHDIFEGVVMHVSLMGDDGTRFLGGDGAVLTEAQEALRTFDVNYEGTTYHLSVVKE</sequence>
<dbReference type="AlphaFoldDB" id="A0A7Y0Q0X8"/>